<keyword evidence="4" id="KW-1185">Reference proteome</keyword>
<evidence type="ECO:0000256" key="1">
    <source>
        <dbReference type="SAM" id="MobiDB-lite"/>
    </source>
</evidence>
<accession>A0A6J8F453</accession>
<evidence type="ECO:0000313" key="3">
    <source>
        <dbReference type="EMBL" id="CAC5426291.1"/>
    </source>
</evidence>
<dbReference type="PANTHER" id="PTHR47595:SF1">
    <property type="entry name" value="MYB_SANT-LIKE DNA-BINDING DOMAIN-CONTAINING PROTEIN"/>
    <property type="match status" value="1"/>
</dbReference>
<dbReference type="PANTHER" id="PTHR47595">
    <property type="entry name" value="HEAT SHOCK 70 KDA PROTEIN 14"/>
    <property type="match status" value="1"/>
</dbReference>
<name>A0A6J8F453_MYTCO</name>
<feature type="domain" description="Myb/SANT-like DNA-binding" evidence="2">
    <location>
        <begin position="9"/>
        <end position="101"/>
    </location>
</feature>
<proteinExistence type="predicted"/>
<dbReference type="Proteomes" id="UP000507470">
    <property type="component" value="Unassembled WGS sequence"/>
</dbReference>
<sequence length="179" mass="20545">MEDQNKRADSWTHEETVLLIELWGDERVQNELENTPRRNLDVFRRICTDMKDRILDFSQSPQDCRRRIKRLKTKYFQVKRQNKKSGGKRTSFPYHESMDTILGTPPSVNPVILSDSLNSQDDESDNYGENDPNETIGDTEDKDDTSDMSRQPESQPRSETPGPSRPGTPGPCRPGSKAM</sequence>
<organism evidence="3 4">
    <name type="scientific">Mytilus coruscus</name>
    <name type="common">Sea mussel</name>
    <dbReference type="NCBI Taxonomy" id="42192"/>
    <lineage>
        <taxon>Eukaryota</taxon>
        <taxon>Metazoa</taxon>
        <taxon>Spiralia</taxon>
        <taxon>Lophotrochozoa</taxon>
        <taxon>Mollusca</taxon>
        <taxon>Bivalvia</taxon>
        <taxon>Autobranchia</taxon>
        <taxon>Pteriomorphia</taxon>
        <taxon>Mytilida</taxon>
        <taxon>Mytiloidea</taxon>
        <taxon>Mytilidae</taxon>
        <taxon>Mytilinae</taxon>
        <taxon>Mytilus</taxon>
    </lineage>
</organism>
<feature type="compositionally biased region" description="Acidic residues" evidence="1">
    <location>
        <begin position="120"/>
        <end position="146"/>
    </location>
</feature>
<dbReference type="Pfam" id="PF13837">
    <property type="entry name" value="Myb_DNA-bind_4"/>
    <property type="match status" value="1"/>
</dbReference>
<protein>
    <recommendedName>
        <fullName evidence="2">Myb/SANT-like DNA-binding domain-containing protein</fullName>
    </recommendedName>
</protein>
<evidence type="ECO:0000313" key="4">
    <source>
        <dbReference type="Proteomes" id="UP000507470"/>
    </source>
</evidence>
<evidence type="ECO:0000259" key="2">
    <source>
        <dbReference type="Pfam" id="PF13837"/>
    </source>
</evidence>
<feature type="compositionally biased region" description="Polar residues" evidence="1">
    <location>
        <begin position="148"/>
        <end position="158"/>
    </location>
</feature>
<gene>
    <name evidence="3" type="ORF">MCOR_58020</name>
</gene>
<dbReference type="AlphaFoldDB" id="A0A6J8F453"/>
<feature type="compositionally biased region" description="Pro residues" evidence="1">
    <location>
        <begin position="163"/>
        <end position="172"/>
    </location>
</feature>
<dbReference type="InterPro" id="IPR044822">
    <property type="entry name" value="Myb_DNA-bind_4"/>
</dbReference>
<dbReference type="OrthoDB" id="6780173at2759"/>
<dbReference type="Gene3D" id="1.10.10.60">
    <property type="entry name" value="Homeodomain-like"/>
    <property type="match status" value="1"/>
</dbReference>
<reference evidence="3 4" key="1">
    <citation type="submission" date="2020-06" db="EMBL/GenBank/DDBJ databases">
        <authorList>
            <person name="Li R."/>
            <person name="Bekaert M."/>
        </authorList>
    </citation>
    <scope>NUCLEOTIDE SEQUENCE [LARGE SCALE GENOMIC DNA]</scope>
    <source>
        <strain evidence="4">wild</strain>
    </source>
</reference>
<dbReference type="EMBL" id="CACVKT020010425">
    <property type="protein sequence ID" value="CAC5426291.1"/>
    <property type="molecule type" value="Genomic_DNA"/>
</dbReference>
<feature type="region of interest" description="Disordered" evidence="1">
    <location>
        <begin position="78"/>
        <end position="179"/>
    </location>
</feature>